<evidence type="ECO:0000313" key="3">
    <source>
        <dbReference type="Proteomes" id="UP000252289"/>
    </source>
</evidence>
<comment type="caution">
    <text evidence="2">The sequence shown here is derived from an EMBL/GenBank/DDBJ whole genome shotgun (WGS) entry which is preliminary data.</text>
</comment>
<evidence type="ECO:0000313" key="2">
    <source>
        <dbReference type="EMBL" id="RCL84235.1"/>
    </source>
</evidence>
<keyword evidence="1" id="KW-1133">Transmembrane helix</keyword>
<accession>A0A368EIN9</accession>
<protein>
    <submittedName>
        <fullName evidence="2">Uncharacterized protein</fullName>
    </submittedName>
</protein>
<keyword evidence="1" id="KW-0472">Membrane</keyword>
<proteinExistence type="predicted"/>
<gene>
    <name evidence="2" type="ORF">DBW64_04120</name>
</gene>
<sequence length="72" mass="7671">MHILPFRHNNDFAVLEKIYRSCGNIMIGLIMGIATCITGGIIISGYISGVISVVLAPHWCISLPIGTRSSAG</sequence>
<name>A0A368EIN9_9PROT</name>
<dbReference type="AlphaFoldDB" id="A0A368EIN9"/>
<feature type="transmembrane region" description="Helical" evidence="1">
    <location>
        <begin position="25"/>
        <end position="47"/>
    </location>
</feature>
<dbReference type="EMBL" id="QOQK01000018">
    <property type="protein sequence ID" value="RCL84235.1"/>
    <property type="molecule type" value="Genomic_DNA"/>
</dbReference>
<reference evidence="2 3" key="1">
    <citation type="journal article" date="2018" name="Microbiome">
        <title>Fine metagenomic profile of the Mediterranean stratified and mixed water columns revealed by assembly and recruitment.</title>
        <authorList>
            <person name="Haro-Moreno J.M."/>
            <person name="Lopez-Perez M."/>
            <person name="De La Torre J.R."/>
            <person name="Picazo A."/>
            <person name="Camacho A."/>
            <person name="Rodriguez-Valera F."/>
        </authorList>
    </citation>
    <scope>NUCLEOTIDE SEQUENCE [LARGE SCALE GENOMIC DNA]</scope>
    <source>
        <strain evidence="2">MED-G50</strain>
    </source>
</reference>
<organism evidence="2 3">
    <name type="scientific">PS1 clade bacterium</name>
    <dbReference type="NCBI Taxonomy" id="2175152"/>
    <lineage>
        <taxon>Bacteria</taxon>
        <taxon>Pseudomonadati</taxon>
        <taxon>Pseudomonadota</taxon>
        <taxon>Alphaproteobacteria</taxon>
        <taxon>PS1 clade</taxon>
    </lineage>
</organism>
<keyword evidence="1" id="KW-0812">Transmembrane</keyword>
<evidence type="ECO:0000256" key="1">
    <source>
        <dbReference type="SAM" id="Phobius"/>
    </source>
</evidence>
<dbReference type="Proteomes" id="UP000252289">
    <property type="component" value="Unassembled WGS sequence"/>
</dbReference>